<feature type="compositionally biased region" description="Low complexity" evidence="9">
    <location>
        <begin position="37"/>
        <end position="59"/>
    </location>
</feature>
<evidence type="ECO:0000259" key="11">
    <source>
        <dbReference type="Pfam" id="PF05572"/>
    </source>
</evidence>
<keyword evidence="6" id="KW-0862">Zinc</keyword>
<evidence type="ECO:0000256" key="6">
    <source>
        <dbReference type="ARBA" id="ARBA00022833"/>
    </source>
</evidence>
<keyword evidence="13" id="KW-1185">Reference proteome</keyword>
<accession>A0ABU7SMC0</accession>
<evidence type="ECO:0000256" key="1">
    <source>
        <dbReference type="ARBA" id="ARBA00008721"/>
    </source>
</evidence>
<organism evidence="12 13">
    <name type="scientific">Plantactinospora veratri</name>
    <dbReference type="NCBI Taxonomy" id="1436122"/>
    <lineage>
        <taxon>Bacteria</taxon>
        <taxon>Bacillati</taxon>
        <taxon>Actinomycetota</taxon>
        <taxon>Actinomycetes</taxon>
        <taxon>Micromonosporales</taxon>
        <taxon>Micromonosporaceae</taxon>
        <taxon>Plantactinospora</taxon>
    </lineage>
</organism>
<reference evidence="12 13" key="1">
    <citation type="submission" date="2024-01" db="EMBL/GenBank/DDBJ databases">
        <title>Genome insights into Plantactinospora veratri sp. nov.</title>
        <authorList>
            <person name="Wang L."/>
        </authorList>
    </citation>
    <scope>NUCLEOTIDE SEQUENCE [LARGE SCALE GENOMIC DNA]</scope>
    <source>
        <strain evidence="12 13">NEAU-FHS4</strain>
    </source>
</reference>
<dbReference type="Proteomes" id="UP001339911">
    <property type="component" value="Unassembled WGS sequence"/>
</dbReference>
<protein>
    <submittedName>
        <fullName evidence="12">Zinc metalloprotease</fullName>
    </submittedName>
</protein>
<evidence type="ECO:0000256" key="10">
    <source>
        <dbReference type="SAM" id="SignalP"/>
    </source>
</evidence>
<gene>
    <name evidence="12" type="ORF">V1634_30160</name>
</gene>
<keyword evidence="4 10" id="KW-0732">Signal</keyword>
<comment type="similarity">
    <text evidence="1">Belongs to the peptidase M43B family.</text>
</comment>
<dbReference type="PANTHER" id="PTHR47466:SF1">
    <property type="entry name" value="METALLOPROTEASE MEP1 (AFU_ORTHOLOGUE AFUA_1G07730)-RELATED"/>
    <property type="match status" value="1"/>
</dbReference>
<feature type="region of interest" description="Disordered" evidence="9">
    <location>
        <begin position="18"/>
        <end position="64"/>
    </location>
</feature>
<evidence type="ECO:0000313" key="13">
    <source>
        <dbReference type="Proteomes" id="UP001339911"/>
    </source>
</evidence>
<feature type="domain" description="Peptidase M43 pregnancy-associated plasma-A" evidence="11">
    <location>
        <begin position="230"/>
        <end position="314"/>
    </location>
</feature>
<evidence type="ECO:0000256" key="2">
    <source>
        <dbReference type="ARBA" id="ARBA00022670"/>
    </source>
</evidence>
<evidence type="ECO:0000256" key="8">
    <source>
        <dbReference type="ARBA" id="ARBA00023157"/>
    </source>
</evidence>
<keyword evidence="3" id="KW-0479">Metal-binding</keyword>
<evidence type="ECO:0000256" key="9">
    <source>
        <dbReference type="SAM" id="MobiDB-lite"/>
    </source>
</evidence>
<keyword evidence="7 12" id="KW-0482">Metalloprotease</keyword>
<keyword evidence="2" id="KW-0645">Protease</keyword>
<dbReference type="CDD" id="cd04275">
    <property type="entry name" value="ZnMc_pappalysin_like"/>
    <property type="match status" value="1"/>
</dbReference>
<feature type="chain" id="PRO_5046906230" evidence="10">
    <location>
        <begin position="18"/>
        <end position="322"/>
    </location>
</feature>
<evidence type="ECO:0000313" key="12">
    <source>
        <dbReference type="EMBL" id="MEE6311104.1"/>
    </source>
</evidence>
<dbReference type="Pfam" id="PF05572">
    <property type="entry name" value="Peptidase_M43"/>
    <property type="match status" value="1"/>
</dbReference>
<dbReference type="Gene3D" id="3.40.390.10">
    <property type="entry name" value="Collagenase (Catalytic Domain)"/>
    <property type="match status" value="1"/>
</dbReference>
<sequence>MASMFLVLLLGTGPVVAAPPGSAGRSGEPDCAETTSGHPNPVAPHAGAANAKAKPGAAHSAEPNELTPAEAAELDRAVDSAYAQRIGIAPLGVPGKLRIIVDVVFHVVSEKRTRADGDIPLSLIHAQLKVLNDAFGGRTGGAWTPFHFRLKKVNRVVNPAWYPIVAESPAEAQMKRALRVGGKHTLNIYTGLLDDELLGWATFPQRDLDPYDGVVVLAESLPGGTAAPYNAGDTATHEVGHWLNLYHTFQQGCAGQGDHVYDTPAEAEPAFGCPERRDTCTTKPGLDPIHNFMDYSVDACMYEFTYGQTFRMLKAWKAFREP</sequence>
<dbReference type="InterPro" id="IPR008754">
    <property type="entry name" value="Peptidase_M43"/>
</dbReference>
<dbReference type="PANTHER" id="PTHR47466">
    <property type="match status" value="1"/>
</dbReference>
<evidence type="ECO:0000256" key="4">
    <source>
        <dbReference type="ARBA" id="ARBA00022729"/>
    </source>
</evidence>
<proteinExistence type="inferred from homology"/>
<evidence type="ECO:0000256" key="7">
    <source>
        <dbReference type="ARBA" id="ARBA00023049"/>
    </source>
</evidence>
<dbReference type="EMBL" id="JAZGQL010000031">
    <property type="protein sequence ID" value="MEE6311104.1"/>
    <property type="molecule type" value="Genomic_DNA"/>
</dbReference>
<name>A0ABU7SMC0_9ACTN</name>
<dbReference type="SUPFAM" id="SSF55486">
    <property type="entry name" value="Metalloproteases ('zincins'), catalytic domain"/>
    <property type="match status" value="1"/>
</dbReference>
<keyword evidence="8" id="KW-1015">Disulfide bond</keyword>
<dbReference type="GO" id="GO:0008237">
    <property type="term" value="F:metallopeptidase activity"/>
    <property type="evidence" value="ECO:0007669"/>
    <property type="project" value="UniProtKB-KW"/>
</dbReference>
<evidence type="ECO:0000256" key="5">
    <source>
        <dbReference type="ARBA" id="ARBA00022801"/>
    </source>
</evidence>
<dbReference type="InterPro" id="IPR024079">
    <property type="entry name" value="MetalloPept_cat_dom_sf"/>
</dbReference>
<comment type="caution">
    <text evidence="12">The sequence shown here is derived from an EMBL/GenBank/DDBJ whole genome shotgun (WGS) entry which is preliminary data.</text>
</comment>
<keyword evidence="5" id="KW-0378">Hydrolase</keyword>
<evidence type="ECO:0000256" key="3">
    <source>
        <dbReference type="ARBA" id="ARBA00022723"/>
    </source>
</evidence>
<feature type="signal peptide" evidence="10">
    <location>
        <begin position="1"/>
        <end position="17"/>
    </location>
</feature>